<evidence type="ECO:0000313" key="2">
    <source>
        <dbReference type="EMBL" id="AJT43155.1"/>
    </source>
</evidence>
<dbReference type="HOGENOM" id="CLU_142293_0_0_11"/>
<dbReference type="Pfam" id="PF00903">
    <property type="entry name" value="Glyoxalase"/>
    <property type="match status" value="1"/>
</dbReference>
<dbReference type="PROSITE" id="PS51819">
    <property type="entry name" value="VOC"/>
    <property type="match status" value="1"/>
</dbReference>
<organism evidence="2 3">
    <name type="scientific">Psychromicrobium lacuslunae</name>
    <dbReference type="NCBI Taxonomy" id="1618207"/>
    <lineage>
        <taxon>Bacteria</taxon>
        <taxon>Bacillati</taxon>
        <taxon>Actinomycetota</taxon>
        <taxon>Actinomycetes</taxon>
        <taxon>Micrococcales</taxon>
        <taxon>Micrococcaceae</taxon>
        <taxon>Psychromicrobium</taxon>
    </lineage>
</organism>
<keyword evidence="3" id="KW-1185">Reference proteome</keyword>
<dbReference type="InterPro" id="IPR029068">
    <property type="entry name" value="Glyas_Bleomycin-R_OHBP_Dase"/>
</dbReference>
<evidence type="ECO:0000259" key="1">
    <source>
        <dbReference type="PROSITE" id="PS51819"/>
    </source>
</evidence>
<evidence type="ECO:0000313" key="3">
    <source>
        <dbReference type="Proteomes" id="UP000061839"/>
    </source>
</evidence>
<dbReference type="InterPro" id="IPR004360">
    <property type="entry name" value="Glyas_Fos-R_dOase_dom"/>
</dbReference>
<dbReference type="OrthoDB" id="9810341at2"/>
<dbReference type="EMBL" id="CP011005">
    <property type="protein sequence ID" value="AJT43155.1"/>
    <property type="molecule type" value="Genomic_DNA"/>
</dbReference>
<dbReference type="AlphaFoldDB" id="A0A0D4C451"/>
<accession>A0A0D4C451</accession>
<dbReference type="CDD" id="cd08351">
    <property type="entry name" value="ChaP_like"/>
    <property type="match status" value="1"/>
</dbReference>
<feature type="domain" description="VOC" evidence="1">
    <location>
        <begin position="4"/>
        <end position="121"/>
    </location>
</feature>
<dbReference type="Proteomes" id="UP000061839">
    <property type="component" value="Chromosome"/>
</dbReference>
<gene>
    <name evidence="2" type="ORF">UM93_13990</name>
</gene>
<dbReference type="KEGG" id="ari:UM93_13990"/>
<proteinExistence type="predicted"/>
<dbReference type="PATRIC" id="fig|1618207.4.peg.2841"/>
<sequence>MTVSFNHTIIAAKDRHESAKFYRDIFGLPEALSWGPFINIQLDDGVLLQFAEPPVEIQMQHYAFLVDDDRFDRAYTWLQENGVEHWADPQRQRPNETNTEHGGRGVYFMDPAGHGLEIITRPYF</sequence>
<dbReference type="Gene3D" id="3.10.180.10">
    <property type="entry name" value="2,3-Dihydroxybiphenyl 1,2-Dioxygenase, domain 1"/>
    <property type="match status" value="1"/>
</dbReference>
<dbReference type="InterPro" id="IPR037523">
    <property type="entry name" value="VOC_core"/>
</dbReference>
<reference evidence="2 3" key="1">
    <citation type="journal article" date="2015" name="Genome Announc.">
        <title>Complete Genome Sequencing of Protease-Producing Novel Arthrobacter sp. Strain IHBB 11108 Using PacBio Single-Molecule Real-Time Sequencing Technology.</title>
        <authorList>
            <person name="Kiran S."/>
            <person name="Swarnkar M.K."/>
            <person name="Pal M."/>
            <person name="Thakur R."/>
            <person name="Tewari R."/>
            <person name="Singh A.K."/>
            <person name="Gulati A."/>
        </authorList>
    </citation>
    <scope>NUCLEOTIDE SEQUENCE [LARGE SCALE GENOMIC DNA]</scope>
    <source>
        <strain evidence="2 3">IHBB 11108</strain>
    </source>
</reference>
<dbReference type="SUPFAM" id="SSF54593">
    <property type="entry name" value="Glyoxalase/Bleomycin resistance protein/Dihydroxybiphenyl dioxygenase"/>
    <property type="match status" value="1"/>
</dbReference>
<name>A0A0D4C451_9MICC</name>
<dbReference type="STRING" id="1618207.UM93_13990"/>
<protein>
    <submittedName>
        <fullName evidence="2">Glyoxalase</fullName>
    </submittedName>
</protein>